<keyword evidence="3" id="KW-1185">Reference proteome</keyword>
<dbReference type="Gene3D" id="3.60.20.40">
    <property type="match status" value="1"/>
</dbReference>
<dbReference type="PANTHER" id="PTHR43881">
    <property type="entry name" value="GAMMA-GLUTAMYLTRANSPEPTIDASE (AFU_ORTHOLOGUE AFUA_4G13580)"/>
    <property type="match status" value="1"/>
</dbReference>
<evidence type="ECO:0000313" key="2">
    <source>
        <dbReference type="EMBL" id="TSH93376.1"/>
    </source>
</evidence>
<accession>A0A556AKH1</accession>
<evidence type="ECO:0008006" key="4">
    <source>
        <dbReference type="Google" id="ProtNLM"/>
    </source>
</evidence>
<dbReference type="Pfam" id="PF01019">
    <property type="entry name" value="G_glu_transpept"/>
    <property type="match status" value="1"/>
</dbReference>
<dbReference type="OrthoDB" id="5297205at2"/>
<dbReference type="InterPro" id="IPR029055">
    <property type="entry name" value="Ntn_hydrolases_N"/>
</dbReference>
<sequence length="507" mass="53376">MSRSRASAFGTRYAVSTGHHLASQAAADVLDANGTLVDAMLAASAVLAVALPHATSLGGCAMMLTYDASSRRLHALNGSGVAPAAAEPARFPDGIPARGPHTWVVPGLVRFWAEAHAAHGRTPWRELLAPAIALAGQGMGFSSELARNLGNAKPEVRRQPGFAQAFLAEGQDRCAGSLYRQPALAETLSAVAMEGADAFYRGAVAQRLCAYAESVGALMGREDLAAVRAAWSEPVSQSYGEWKVSVMPPNSVGVLMLAQLARLQPVLGEAREARLYTQIMEASRWLPRLRDRVADPGAAWPWPSPAEPSARLGDPREHRDGDPGDTAGIVLADAQGNGLVMLQSVFQPFGSGCVDPGTGILMNNRLYEFSLDPAAHNRLAPGKRPVHTLNPYIVQAGGEPVLYAVSPGGVSQTTTGVQCIGNVLLDGMSLPAAVDAPRWSLSRDGEVMCEPGFSAAVVEALRASGLAVTTDSLHPFYFGSIKAVRRLPQGVLEAAADLRREACAITR</sequence>
<dbReference type="InterPro" id="IPR052896">
    <property type="entry name" value="GGT-like_enzyme"/>
</dbReference>
<gene>
    <name evidence="2" type="ORF">FOZ76_14020</name>
</gene>
<dbReference type="Proteomes" id="UP000318405">
    <property type="component" value="Unassembled WGS sequence"/>
</dbReference>
<protein>
    <recommendedName>
        <fullName evidence="4">Gamma-glutamyltransferase</fullName>
    </recommendedName>
</protein>
<dbReference type="SUPFAM" id="SSF56235">
    <property type="entry name" value="N-terminal nucleophile aminohydrolases (Ntn hydrolases)"/>
    <property type="match status" value="1"/>
</dbReference>
<feature type="region of interest" description="Disordered" evidence="1">
    <location>
        <begin position="297"/>
        <end position="328"/>
    </location>
</feature>
<dbReference type="AlphaFoldDB" id="A0A556AKH1"/>
<dbReference type="PANTHER" id="PTHR43881:SF1">
    <property type="entry name" value="GAMMA-GLUTAMYLTRANSPEPTIDASE (AFU_ORTHOLOGUE AFUA_4G13580)"/>
    <property type="match status" value="1"/>
</dbReference>
<dbReference type="RefSeq" id="WP_143948894.1">
    <property type="nucleotide sequence ID" value="NZ_BAABMB010000006.1"/>
</dbReference>
<dbReference type="InterPro" id="IPR043137">
    <property type="entry name" value="GGT_ssub_C"/>
</dbReference>
<feature type="compositionally biased region" description="Basic and acidic residues" evidence="1">
    <location>
        <begin position="313"/>
        <end position="322"/>
    </location>
</feature>
<organism evidence="2 3">
    <name type="scientific">Verticiella sediminum</name>
    <dbReference type="NCBI Taxonomy" id="1247510"/>
    <lineage>
        <taxon>Bacteria</taxon>
        <taxon>Pseudomonadati</taxon>
        <taxon>Pseudomonadota</taxon>
        <taxon>Betaproteobacteria</taxon>
        <taxon>Burkholderiales</taxon>
        <taxon>Alcaligenaceae</taxon>
        <taxon>Verticiella</taxon>
    </lineage>
</organism>
<name>A0A556AKH1_9BURK</name>
<dbReference type="PRINTS" id="PR01210">
    <property type="entry name" value="GGTRANSPTASE"/>
</dbReference>
<proteinExistence type="predicted"/>
<comment type="caution">
    <text evidence="2">The sequence shown here is derived from an EMBL/GenBank/DDBJ whole genome shotgun (WGS) entry which is preliminary data.</text>
</comment>
<reference evidence="2 3" key="1">
    <citation type="submission" date="2019-07" db="EMBL/GenBank/DDBJ databases">
        <title>Qingshengfaniella alkalisoli gen. nov., sp. nov., isolated from saline soil.</title>
        <authorList>
            <person name="Xu L."/>
            <person name="Huang X.-X."/>
            <person name="Sun J.-Q."/>
        </authorList>
    </citation>
    <scope>NUCLEOTIDE SEQUENCE [LARGE SCALE GENOMIC DNA]</scope>
    <source>
        <strain evidence="2 3">DSM 27279</strain>
    </source>
</reference>
<evidence type="ECO:0000313" key="3">
    <source>
        <dbReference type="Proteomes" id="UP000318405"/>
    </source>
</evidence>
<dbReference type="EMBL" id="VLTJ01000028">
    <property type="protein sequence ID" value="TSH93376.1"/>
    <property type="molecule type" value="Genomic_DNA"/>
</dbReference>
<evidence type="ECO:0000256" key="1">
    <source>
        <dbReference type="SAM" id="MobiDB-lite"/>
    </source>
</evidence>